<dbReference type="Gene3D" id="3.40.50.720">
    <property type="entry name" value="NAD(P)-binding Rossmann-like Domain"/>
    <property type="match status" value="1"/>
</dbReference>
<feature type="binding site" evidence="13">
    <location>
        <position position="12"/>
    </location>
    <ligand>
        <name>NADPH</name>
        <dbReference type="ChEBI" id="CHEBI:57783"/>
    </ligand>
</feature>
<dbReference type="FunFam" id="3.40.50.720:FF:000019">
    <property type="entry name" value="Glycerol-3-phosphate dehydrogenase [NAD(P)+]"/>
    <property type="match status" value="1"/>
</dbReference>
<feature type="binding site" evidence="13">
    <location>
        <position position="252"/>
    </location>
    <ligand>
        <name>NADPH</name>
        <dbReference type="ChEBI" id="CHEBI:57783"/>
    </ligand>
</feature>
<proteinExistence type="inferred from homology"/>
<dbReference type="PANTHER" id="PTHR11728:SF1">
    <property type="entry name" value="GLYCEROL-3-PHOSPHATE DEHYDROGENASE [NAD(+)] 2, CHLOROPLASTIC"/>
    <property type="match status" value="1"/>
</dbReference>
<dbReference type="InterPro" id="IPR011128">
    <property type="entry name" value="G3P_DH_NAD-dep_N"/>
</dbReference>
<feature type="binding site" evidence="13">
    <location>
        <position position="241"/>
    </location>
    <ligand>
        <name>sn-glycerol 3-phosphate</name>
        <dbReference type="ChEBI" id="CHEBI:57597"/>
    </ligand>
</feature>
<feature type="binding site" evidence="13">
    <location>
        <position position="278"/>
    </location>
    <ligand>
        <name>NADPH</name>
        <dbReference type="ChEBI" id="CHEBI:57783"/>
    </ligand>
</feature>
<keyword evidence="13" id="KW-0547">Nucleotide-binding</keyword>
<dbReference type="HAMAP" id="MF_00394">
    <property type="entry name" value="NAD_Glyc3P_dehydrog"/>
    <property type="match status" value="1"/>
</dbReference>
<dbReference type="GO" id="GO:0046168">
    <property type="term" value="P:glycerol-3-phosphate catabolic process"/>
    <property type="evidence" value="ECO:0007669"/>
    <property type="project" value="InterPro"/>
</dbReference>
<keyword evidence="8 13" id="KW-1208">Phospholipid metabolism</keyword>
<comment type="caution">
    <text evidence="13">Lacks conserved residue(s) required for the propagation of feature annotation.</text>
</comment>
<feature type="binding site" evidence="13">
    <location>
        <position position="252"/>
    </location>
    <ligand>
        <name>sn-glycerol 3-phosphate</name>
        <dbReference type="ChEBI" id="CHEBI:57597"/>
    </ligand>
</feature>
<feature type="binding site" evidence="13">
    <location>
        <position position="133"/>
    </location>
    <ligand>
        <name>sn-glycerol 3-phosphate</name>
        <dbReference type="ChEBI" id="CHEBI:57597"/>
    </ligand>
</feature>
<evidence type="ECO:0000256" key="4">
    <source>
        <dbReference type="ARBA" id="ARBA00023002"/>
    </source>
</evidence>
<evidence type="ECO:0000259" key="18">
    <source>
        <dbReference type="Pfam" id="PF01210"/>
    </source>
</evidence>
<sequence>MSTVAVLGAGSWGTTIAIHLAGAGHDVRIWGNDLAQLDEMATTRQNSKFLAGISLPESIKVQPELETALAGADFHFYVVPSQAVRSVAGRIRELGASAIPVCASKGLELGTLKRMSEVLGEALGDPAPVAFTGPSHAEEVAVGIPTSIVAACADESRAKAVQVLCATPRLRVYTNDDVVGCEYGGALKNVMAIAAGVCDGLGYGDNTKGALLTRGLAEISRLGMAMGGRRETFSGLTGMGDLIATAMSRHSRNRHVGERLGKGETLEQVLGGMVMVAEGVNTARAARDLGAERGVELPITEQVCAIALEGRDPREAIRTLMTRDLRSESEDARRKE</sequence>
<evidence type="ECO:0000256" key="13">
    <source>
        <dbReference type="HAMAP-Rule" id="MF_00394"/>
    </source>
</evidence>
<feature type="active site" description="Proton acceptor" evidence="13 14">
    <location>
        <position position="188"/>
    </location>
</feature>
<evidence type="ECO:0000256" key="12">
    <source>
        <dbReference type="ARBA" id="ARBA00080511"/>
    </source>
</evidence>
<evidence type="ECO:0000256" key="16">
    <source>
        <dbReference type="PIRSR" id="PIRSR000114-3"/>
    </source>
</evidence>
<dbReference type="EMBL" id="JACRIW010000048">
    <property type="protein sequence ID" value="MBI5169299.1"/>
    <property type="molecule type" value="Genomic_DNA"/>
</dbReference>
<feature type="binding site" evidence="13">
    <location>
        <position position="251"/>
    </location>
    <ligand>
        <name>sn-glycerol 3-phosphate</name>
        <dbReference type="ChEBI" id="CHEBI:57597"/>
    </ligand>
</feature>
<feature type="binding site" evidence="13">
    <location>
        <position position="188"/>
    </location>
    <ligand>
        <name>sn-glycerol 3-phosphate</name>
        <dbReference type="ChEBI" id="CHEBI:57597"/>
    </ligand>
</feature>
<dbReference type="InterPro" id="IPR008927">
    <property type="entry name" value="6-PGluconate_DH-like_C_sf"/>
</dbReference>
<evidence type="ECO:0000313" key="20">
    <source>
        <dbReference type="EMBL" id="MBI5169299.1"/>
    </source>
</evidence>
<evidence type="ECO:0000256" key="10">
    <source>
        <dbReference type="ARBA" id="ARBA00066687"/>
    </source>
</evidence>
<dbReference type="InterPro" id="IPR006109">
    <property type="entry name" value="G3P_DH_NAD-dep_C"/>
</dbReference>
<dbReference type="GO" id="GO:0005975">
    <property type="term" value="P:carbohydrate metabolic process"/>
    <property type="evidence" value="ECO:0007669"/>
    <property type="project" value="InterPro"/>
</dbReference>
<keyword evidence="7 13" id="KW-0594">Phospholipid biosynthesis</keyword>
<evidence type="ECO:0000256" key="2">
    <source>
        <dbReference type="ARBA" id="ARBA00022516"/>
    </source>
</evidence>
<comment type="caution">
    <text evidence="20">The sequence shown here is derived from an EMBL/GenBank/DDBJ whole genome shotgun (WGS) entry which is preliminary data.</text>
</comment>
<evidence type="ECO:0000256" key="15">
    <source>
        <dbReference type="PIRSR" id="PIRSR000114-2"/>
    </source>
</evidence>
<keyword evidence="13" id="KW-0963">Cytoplasm</keyword>
<keyword evidence="6 13" id="KW-0443">Lipid metabolism</keyword>
<dbReference type="InterPro" id="IPR013328">
    <property type="entry name" value="6PGD_dom2"/>
</dbReference>
<dbReference type="Pfam" id="PF07479">
    <property type="entry name" value="NAD_Gly3P_dh_C"/>
    <property type="match status" value="1"/>
</dbReference>
<dbReference type="SUPFAM" id="SSF48179">
    <property type="entry name" value="6-phosphogluconate dehydrogenase C-terminal domain-like"/>
    <property type="match status" value="1"/>
</dbReference>
<accession>A0A933SG34</accession>
<keyword evidence="3 13" id="KW-0521">NADP</keyword>
<dbReference type="PIRSF" id="PIRSF000114">
    <property type="entry name" value="Glycerol-3-P_dh"/>
    <property type="match status" value="1"/>
</dbReference>
<comment type="subcellular location">
    <subcellularLocation>
        <location evidence="13">Cytoplasm</location>
    </subcellularLocation>
</comment>
<evidence type="ECO:0000313" key="21">
    <source>
        <dbReference type="Proteomes" id="UP000696931"/>
    </source>
</evidence>
<protein>
    <recommendedName>
        <fullName evidence="11 13">Glycerol-3-phosphate dehydrogenase [NAD(P)+]</fullName>
        <ecNumber evidence="10 13">1.1.1.94</ecNumber>
    </recommendedName>
    <alternativeName>
        <fullName evidence="13">NAD(P)(+)-dependent glycerol-3-phosphate dehydrogenase</fullName>
    </alternativeName>
    <alternativeName>
        <fullName evidence="12 13">NAD(P)H-dependent dihydroxyacetone-phosphate reductase</fullName>
    </alternativeName>
</protein>
<keyword evidence="5 13" id="KW-0520">NAD</keyword>
<feature type="binding site" evidence="13">
    <location>
        <position position="105"/>
    </location>
    <ligand>
        <name>sn-glycerol 3-phosphate</name>
        <dbReference type="ChEBI" id="CHEBI:57597"/>
    </ligand>
</feature>
<feature type="binding site" evidence="16">
    <location>
        <position position="252"/>
    </location>
    <ligand>
        <name>NAD(+)</name>
        <dbReference type="ChEBI" id="CHEBI:57540"/>
    </ligand>
</feature>
<feature type="binding site" evidence="15">
    <location>
        <position position="105"/>
    </location>
    <ligand>
        <name>substrate</name>
    </ligand>
</feature>
<dbReference type="Gene3D" id="1.10.1040.10">
    <property type="entry name" value="N-(1-d-carboxylethyl)-l-norvaline Dehydrogenase, domain 2"/>
    <property type="match status" value="1"/>
</dbReference>
<evidence type="ECO:0000256" key="5">
    <source>
        <dbReference type="ARBA" id="ARBA00023027"/>
    </source>
</evidence>
<reference evidence="20" key="1">
    <citation type="submission" date="2020-07" db="EMBL/GenBank/DDBJ databases">
        <title>Huge and variable diversity of episymbiotic CPR bacteria and DPANN archaea in groundwater ecosystems.</title>
        <authorList>
            <person name="He C.Y."/>
            <person name="Keren R."/>
            <person name="Whittaker M."/>
            <person name="Farag I.F."/>
            <person name="Doudna J."/>
            <person name="Cate J.H.D."/>
            <person name="Banfield J.F."/>
        </authorList>
    </citation>
    <scope>NUCLEOTIDE SEQUENCE</scope>
    <source>
        <strain evidence="20">NC_groundwater_1813_Pr3_B-0.1um_71_17</strain>
    </source>
</reference>
<dbReference type="EC" id="1.1.1.94" evidence="10 13"/>
<dbReference type="InterPro" id="IPR036291">
    <property type="entry name" value="NAD(P)-bd_dom_sf"/>
</dbReference>
<dbReference type="SUPFAM" id="SSF51735">
    <property type="entry name" value="NAD(P)-binding Rossmann-fold domains"/>
    <property type="match status" value="1"/>
</dbReference>
<feature type="binding site" evidence="13">
    <location>
        <position position="253"/>
    </location>
    <ligand>
        <name>sn-glycerol 3-phosphate</name>
        <dbReference type="ChEBI" id="CHEBI:57597"/>
    </ligand>
</feature>
<keyword evidence="4 13" id="KW-0560">Oxidoreductase</keyword>
<dbReference type="PRINTS" id="PR00077">
    <property type="entry name" value="GPDHDRGNASE"/>
</dbReference>
<comment type="function">
    <text evidence="13">Catalyzes the reduction of the glycolytic intermediate dihydroxyacetone phosphate (DHAP) to sn-glycerol 3-phosphate (G3P), the key precursor for phospholipid synthesis.</text>
</comment>
<feature type="binding site" evidence="15">
    <location>
        <begin position="252"/>
        <end position="253"/>
    </location>
    <ligand>
        <name>substrate</name>
    </ligand>
</feature>
<feature type="binding site" evidence="13">
    <location>
        <position position="135"/>
    </location>
    <ligand>
        <name>sn-glycerol 3-phosphate</name>
        <dbReference type="ChEBI" id="CHEBI:57597"/>
    </ligand>
</feature>
<evidence type="ECO:0000256" key="11">
    <source>
        <dbReference type="ARBA" id="ARBA00069372"/>
    </source>
</evidence>
<gene>
    <name evidence="13" type="primary">gpsA</name>
    <name evidence="20" type="ORF">HZA61_07420</name>
</gene>
<feature type="binding site" evidence="13">
    <location>
        <position position="137"/>
    </location>
    <ligand>
        <name>NADPH</name>
        <dbReference type="ChEBI" id="CHEBI:57783"/>
    </ligand>
</feature>
<evidence type="ECO:0000256" key="14">
    <source>
        <dbReference type="PIRSR" id="PIRSR000114-1"/>
    </source>
</evidence>
<dbReference type="GO" id="GO:0051287">
    <property type="term" value="F:NAD binding"/>
    <property type="evidence" value="ECO:0007669"/>
    <property type="project" value="InterPro"/>
</dbReference>
<dbReference type="AlphaFoldDB" id="A0A933SG34"/>
<dbReference type="FunFam" id="1.10.1040.10:FF:000001">
    <property type="entry name" value="Glycerol-3-phosphate dehydrogenase [NAD(P)+]"/>
    <property type="match status" value="1"/>
</dbReference>
<dbReference type="GO" id="GO:0008654">
    <property type="term" value="P:phospholipid biosynthetic process"/>
    <property type="evidence" value="ECO:0007669"/>
    <property type="project" value="UniProtKB-KW"/>
</dbReference>
<name>A0A933SG34_UNCEI</name>
<feature type="binding site" evidence="13">
    <location>
        <position position="276"/>
    </location>
    <ligand>
        <name>NADPH</name>
        <dbReference type="ChEBI" id="CHEBI:57783"/>
    </ligand>
</feature>
<evidence type="ECO:0000259" key="19">
    <source>
        <dbReference type="Pfam" id="PF07479"/>
    </source>
</evidence>
<feature type="binding site" evidence="16">
    <location>
        <position position="137"/>
    </location>
    <ligand>
        <name>NAD(+)</name>
        <dbReference type="ChEBI" id="CHEBI:57540"/>
    </ligand>
</feature>
<evidence type="ECO:0000256" key="6">
    <source>
        <dbReference type="ARBA" id="ARBA00023098"/>
    </source>
</evidence>
<feature type="domain" description="Glycerol-3-phosphate dehydrogenase NAD-dependent N-terminal" evidence="18">
    <location>
        <begin position="4"/>
        <end position="157"/>
    </location>
</feature>
<dbReference type="InterPro" id="IPR006168">
    <property type="entry name" value="G3P_DH_NAD-dep"/>
</dbReference>
<evidence type="ECO:0000256" key="8">
    <source>
        <dbReference type="ARBA" id="ARBA00023264"/>
    </source>
</evidence>
<feature type="binding site" evidence="13">
    <location>
        <position position="11"/>
    </location>
    <ligand>
        <name>NADPH</name>
        <dbReference type="ChEBI" id="CHEBI:57783"/>
    </ligand>
</feature>
<feature type="binding site" evidence="13">
    <location>
        <position position="105"/>
    </location>
    <ligand>
        <name>NADPH</name>
        <dbReference type="ChEBI" id="CHEBI:57783"/>
    </ligand>
</feature>
<evidence type="ECO:0000256" key="3">
    <source>
        <dbReference type="ARBA" id="ARBA00022857"/>
    </source>
</evidence>
<dbReference type="NCBIfam" id="NF000940">
    <property type="entry name" value="PRK00094.1-2"/>
    <property type="match status" value="1"/>
</dbReference>
<comment type="pathway">
    <text evidence="13">Membrane lipid metabolism; glycerophospholipid metabolism.</text>
</comment>
<evidence type="ECO:0000256" key="7">
    <source>
        <dbReference type="ARBA" id="ARBA00023209"/>
    </source>
</evidence>
<dbReference type="Pfam" id="PF01210">
    <property type="entry name" value="NAD_Gly3P_dh_N"/>
    <property type="match status" value="1"/>
</dbReference>
<feature type="domain" description="Glycerol-3-phosphate dehydrogenase NAD-dependent C-terminal" evidence="19">
    <location>
        <begin position="177"/>
        <end position="317"/>
    </location>
</feature>
<dbReference type="GO" id="GO:0005829">
    <property type="term" value="C:cytosol"/>
    <property type="evidence" value="ECO:0007669"/>
    <property type="project" value="TreeGrafter"/>
</dbReference>
<dbReference type="GO" id="GO:0006650">
    <property type="term" value="P:glycerophospholipid metabolic process"/>
    <property type="evidence" value="ECO:0007669"/>
    <property type="project" value="UniProtKB-UniRule"/>
</dbReference>
<comment type="catalytic activity">
    <reaction evidence="9">
        <text>sn-glycerol 3-phosphate + NADP(+) = dihydroxyacetone phosphate + NADPH + H(+)</text>
        <dbReference type="Rhea" id="RHEA:11096"/>
        <dbReference type="ChEBI" id="CHEBI:15378"/>
        <dbReference type="ChEBI" id="CHEBI:57597"/>
        <dbReference type="ChEBI" id="CHEBI:57642"/>
        <dbReference type="ChEBI" id="CHEBI:57783"/>
        <dbReference type="ChEBI" id="CHEBI:58349"/>
        <dbReference type="EC" id="1.1.1.94"/>
    </reaction>
    <physiologicalReaction direction="right-to-left" evidence="9">
        <dbReference type="Rhea" id="RHEA:11098"/>
    </physiologicalReaction>
</comment>
<comment type="catalytic activity">
    <reaction evidence="13">
        <text>sn-glycerol 3-phosphate + NAD(+) = dihydroxyacetone phosphate + NADH + H(+)</text>
        <dbReference type="Rhea" id="RHEA:11092"/>
        <dbReference type="ChEBI" id="CHEBI:15378"/>
        <dbReference type="ChEBI" id="CHEBI:57540"/>
        <dbReference type="ChEBI" id="CHEBI:57597"/>
        <dbReference type="ChEBI" id="CHEBI:57642"/>
        <dbReference type="ChEBI" id="CHEBI:57945"/>
        <dbReference type="EC" id="1.1.1.94"/>
    </reaction>
</comment>
<dbReference type="GO" id="GO:0046167">
    <property type="term" value="P:glycerol-3-phosphate biosynthetic process"/>
    <property type="evidence" value="ECO:0007669"/>
    <property type="project" value="UniProtKB-UniRule"/>
</dbReference>
<evidence type="ECO:0000256" key="17">
    <source>
        <dbReference type="RuleBase" id="RU000437"/>
    </source>
</evidence>
<dbReference type="PROSITE" id="PS00957">
    <property type="entry name" value="NAD_G3PDH"/>
    <property type="match status" value="1"/>
</dbReference>
<evidence type="ECO:0000256" key="9">
    <source>
        <dbReference type="ARBA" id="ARBA00052716"/>
    </source>
</evidence>
<comment type="similarity">
    <text evidence="1 13 17">Belongs to the NAD-dependent glycerol-3-phosphate dehydrogenase family.</text>
</comment>
<dbReference type="NCBIfam" id="NF000942">
    <property type="entry name" value="PRK00094.1-4"/>
    <property type="match status" value="1"/>
</dbReference>
<dbReference type="GO" id="GO:0047952">
    <property type="term" value="F:glycerol-3-phosphate dehydrogenase [NAD(P)+] activity"/>
    <property type="evidence" value="ECO:0007669"/>
    <property type="project" value="UniProtKB-UniRule"/>
</dbReference>
<dbReference type="Proteomes" id="UP000696931">
    <property type="component" value="Unassembled WGS sequence"/>
</dbReference>
<organism evidence="20 21">
    <name type="scientific">Eiseniibacteriota bacterium</name>
    <dbReference type="NCBI Taxonomy" id="2212470"/>
    <lineage>
        <taxon>Bacteria</taxon>
        <taxon>Candidatus Eiseniibacteriota</taxon>
    </lineage>
</organism>
<feature type="binding site" evidence="16">
    <location>
        <begin position="8"/>
        <end position="13"/>
    </location>
    <ligand>
        <name>NAD(+)</name>
        <dbReference type="ChEBI" id="CHEBI:57540"/>
    </ligand>
</feature>
<evidence type="ECO:0000256" key="1">
    <source>
        <dbReference type="ARBA" id="ARBA00011009"/>
    </source>
</evidence>
<keyword evidence="2 13" id="KW-0444">Lipid biosynthesis</keyword>
<dbReference type="PANTHER" id="PTHR11728">
    <property type="entry name" value="GLYCEROL-3-PHOSPHATE DEHYDROGENASE"/>
    <property type="match status" value="1"/>
</dbReference>